<proteinExistence type="predicted"/>
<organism evidence="2">
    <name type="scientific">Caldilineaceae bacterium SB0675_bin_29</name>
    <dbReference type="NCBI Taxonomy" id="2605266"/>
    <lineage>
        <taxon>Bacteria</taxon>
        <taxon>Bacillati</taxon>
        <taxon>Chloroflexota</taxon>
        <taxon>Caldilineae</taxon>
        <taxon>Caldilineales</taxon>
        <taxon>Caldilineaceae</taxon>
    </lineage>
</organism>
<evidence type="ECO:0000313" key="2">
    <source>
        <dbReference type="EMBL" id="MYH61268.1"/>
    </source>
</evidence>
<dbReference type="PROSITE" id="PS51257">
    <property type="entry name" value="PROKAR_LIPOPROTEIN"/>
    <property type="match status" value="1"/>
</dbReference>
<comment type="caution">
    <text evidence="2">The sequence shown here is derived from an EMBL/GenBank/DDBJ whole genome shotgun (WGS) entry which is preliminary data.</text>
</comment>
<protein>
    <submittedName>
        <fullName evidence="2">Uncharacterized protein</fullName>
    </submittedName>
</protein>
<dbReference type="EMBL" id="VYDA01000219">
    <property type="protein sequence ID" value="MYH61268.1"/>
    <property type="molecule type" value="Genomic_DNA"/>
</dbReference>
<feature type="compositionally biased region" description="Polar residues" evidence="1">
    <location>
        <begin position="32"/>
        <end position="45"/>
    </location>
</feature>
<name>A0A6B1FZ07_9CHLR</name>
<feature type="compositionally biased region" description="Gly residues" evidence="1">
    <location>
        <begin position="52"/>
        <end position="86"/>
    </location>
</feature>
<feature type="region of interest" description="Disordered" evidence="1">
    <location>
        <begin position="31"/>
        <end position="95"/>
    </location>
</feature>
<reference evidence="2" key="1">
    <citation type="submission" date="2019-09" db="EMBL/GenBank/DDBJ databases">
        <title>Characterisation of the sponge microbiome using genome-centric metagenomics.</title>
        <authorList>
            <person name="Engelberts J.P."/>
            <person name="Robbins S.J."/>
            <person name="De Goeij J.M."/>
            <person name="Aranda M."/>
            <person name="Bell S.C."/>
            <person name="Webster N.S."/>
        </authorList>
    </citation>
    <scope>NUCLEOTIDE SEQUENCE</scope>
    <source>
        <strain evidence="2">SB0675_bin_29</strain>
    </source>
</reference>
<gene>
    <name evidence="2" type="ORF">F4148_05750</name>
</gene>
<accession>A0A6B1FZ07</accession>
<sequence>MRGKGTKLRMAQTLAILVLIVTMMVAVGCSRRGQSSADQSAGNVTESRGEGSESGGEGSGEHGSGGESGGEGGSEGSEGGAAGSEEGGNALALDE</sequence>
<evidence type="ECO:0000256" key="1">
    <source>
        <dbReference type="SAM" id="MobiDB-lite"/>
    </source>
</evidence>
<feature type="non-terminal residue" evidence="2">
    <location>
        <position position="95"/>
    </location>
</feature>
<dbReference type="AlphaFoldDB" id="A0A6B1FZ07"/>